<evidence type="ECO:0000313" key="12">
    <source>
        <dbReference type="EMBL" id="VDD80103.1"/>
    </source>
</evidence>
<dbReference type="GO" id="GO:0005737">
    <property type="term" value="C:cytoplasm"/>
    <property type="evidence" value="ECO:0007669"/>
    <property type="project" value="UniProtKB-SubCell"/>
</dbReference>
<evidence type="ECO:0000256" key="7">
    <source>
        <dbReference type="ARBA" id="ARBA00023242"/>
    </source>
</evidence>
<evidence type="ECO:0000313" key="13">
    <source>
        <dbReference type="Proteomes" id="UP000267029"/>
    </source>
</evidence>
<feature type="compositionally biased region" description="Low complexity" evidence="9">
    <location>
        <begin position="186"/>
        <end position="202"/>
    </location>
</feature>
<evidence type="ECO:0000313" key="15">
    <source>
        <dbReference type="WBParaSite" id="MCU_001336-RB"/>
    </source>
</evidence>
<dbReference type="GO" id="GO:0005634">
    <property type="term" value="C:nucleus"/>
    <property type="evidence" value="ECO:0007669"/>
    <property type="project" value="UniProtKB-SubCell"/>
</dbReference>
<proteinExistence type="inferred from homology"/>
<dbReference type="InterPro" id="IPR025086">
    <property type="entry name" value="SDE2/SF3A3_SAP"/>
</dbReference>
<dbReference type="Pfam" id="PF22782">
    <property type="entry name" value="SDE2"/>
    <property type="match status" value="1"/>
</dbReference>
<keyword evidence="8" id="KW-0131">Cell cycle</keyword>
<dbReference type="PANTHER" id="PTHR12786">
    <property type="entry name" value="SPLICING FACTOR SF3A-RELATED"/>
    <property type="match status" value="1"/>
</dbReference>
<keyword evidence="7" id="KW-0539">Nucleus</keyword>
<organism evidence="15">
    <name type="scientific">Mesocestoides corti</name>
    <name type="common">Flatworm</name>
    <dbReference type="NCBI Taxonomy" id="53468"/>
    <lineage>
        <taxon>Eukaryota</taxon>
        <taxon>Metazoa</taxon>
        <taxon>Spiralia</taxon>
        <taxon>Lophotrochozoa</taxon>
        <taxon>Platyhelminthes</taxon>
        <taxon>Cestoda</taxon>
        <taxon>Eucestoda</taxon>
        <taxon>Cyclophyllidea</taxon>
        <taxon>Mesocestoididae</taxon>
        <taxon>Mesocestoides</taxon>
    </lineage>
</organism>
<dbReference type="AlphaFoldDB" id="A0A0R3UG07"/>
<dbReference type="WBParaSite" id="MCU_001336-RB">
    <property type="protein sequence ID" value="MCU_001336-RB"/>
    <property type="gene ID" value="MCU_001336"/>
</dbReference>
<accession>A0A0R3UG07</accession>
<comment type="subcellular location">
    <subcellularLocation>
        <location evidence="2">Cytoplasm</location>
    </subcellularLocation>
    <subcellularLocation>
        <location evidence="1">Nucleus</location>
    </subcellularLocation>
</comment>
<reference evidence="12 13" key="1">
    <citation type="submission" date="2018-10" db="EMBL/GenBank/DDBJ databases">
        <authorList>
            <consortium name="Pathogen Informatics"/>
        </authorList>
    </citation>
    <scope>NUCLEOTIDE SEQUENCE [LARGE SCALE GENOMIC DNA]</scope>
</reference>
<keyword evidence="6" id="KW-0508">mRNA splicing</keyword>
<evidence type="ECO:0000256" key="4">
    <source>
        <dbReference type="ARBA" id="ARBA00022490"/>
    </source>
</evidence>
<sequence length="331" mass="36708">MSIHFLTRGQFVSASYKSEDCYFTVNGRLITTLEDLPAGDGYVIQVHHRLRGGKGGFGSMLRAIGNQIEKTNNHDMCRDLSGRRMRDVNAEEKLKEWYAKAGERERAKVDRYLEKQRRRREALEKGPLHDHKFDDPEFARRKERISTQLRDAVEAALEKIVSDAGPSEPAKKRSKLWIECLDEGKSSSSSDSDDCGGPSSLSDSDKDQDANSGSSEKPECPEIAATVKVDVPKSGQAENAPQGHQEHKIDKDITELTNPTCVPSITDEALNAASSSKDLESYGLERLKQSLVNRGLKCGGTLSERAARLFSVRGLEPSQYPTKIIAKSVKK</sequence>
<dbReference type="Proteomes" id="UP000267029">
    <property type="component" value="Unassembled WGS sequence"/>
</dbReference>
<reference evidence="14 15" key="2">
    <citation type="submission" date="2019-11" db="UniProtKB">
        <authorList>
            <consortium name="WormBaseParasite"/>
        </authorList>
    </citation>
    <scope>IDENTIFICATION</scope>
</reference>
<feature type="domain" description="SDE2-like" evidence="11">
    <location>
        <begin position="52"/>
        <end position="154"/>
    </location>
</feature>
<dbReference type="InterPro" id="IPR051421">
    <property type="entry name" value="RNA_Proc_DNA_Dmg_Regulator"/>
</dbReference>
<evidence type="ECO:0000259" key="10">
    <source>
        <dbReference type="Pfam" id="PF13297"/>
    </source>
</evidence>
<feature type="region of interest" description="Disordered" evidence="9">
    <location>
        <begin position="183"/>
        <end position="252"/>
    </location>
</feature>
<dbReference type="PANTHER" id="PTHR12786:SF1">
    <property type="entry name" value="SPLICING REGULATOR SDE2"/>
    <property type="match status" value="1"/>
</dbReference>
<evidence type="ECO:0000256" key="6">
    <source>
        <dbReference type="ARBA" id="ARBA00023187"/>
    </source>
</evidence>
<dbReference type="GO" id="GO:0008380">
    <property type="term" value="P:RNA splicing"/>
    <property type="evidence" value="ECO:0007669"/>
    <property type="project" value="UniProtKB-KW"/>
</dbReference>
<evidence type="ECO:0000259" key="11">
    <source>
        <dbReference type="Pfam" id="PF22782"/>
    </source>
</evidence>
<keyword evidence="4" id="KW-0963">Cytoplasm</keyword>
<evidence type="ECO:0000256" key="9">
    <source>
        <dbReference type="SAM" id="MobiDB-lite"/>
    </source>
</evidence>
<dbReference type="InterPro" id="IPR053822">
    <property type="entry name" value="SDE2-like_dom"/>
</dbReference>
<feature type="domain" description="SDE2/SF3A3 SAP" evidence="10">
    <location>
        <begin position="268"/>
        <end position="327"/>
    </location>
</feature>
<evidence type="ECO:0000256" key="1">
    <source>
        <dbReference type="ARBA" id="ARBA00004123"/>
    </source>
</evidence>
<protein>
    <submittedName>
        <fullName evidence="14 15">Replication stress response regulator SDE2</fullName>
    </submittedName>
</protein>
<dbReference type="STRING" id="53468.A0A0R3UG07"/>
<dbReference type="OrthoDB" id="547031at2759"/>
<dbReference type="EMBL" id="UXSR01005235">
    <property type="protein sequence ID" value="VDD80103.1"/>
    <property type="molecule type" value="Genomic_DNA"/>
</dbReference>
<dbReference type="WBParaSite" id="MCU_001336-RA">
    <property type="protein sequence ID" value="MCU_001336-RA"/>
    <property type="gene ID" value="MCU_001336"/>
</dbReference>
<keyword evidence="13" id="KW-1185">Reference proteome</keyword>
<gene>
    <name evidence="12" type="ORF">MCOS_LOCUS6106</name>
</gene>
<name>A0A0R3UG07_MESCO</name>
<dbReference type="GO" id="GO:0006397">
    <property type="term" value="P:mRNA processing"/>
    <property type="evidence" value="ECO:0007669"/>
    <property type="project" value="UniProtKB-KW"/>
</dbReference>
<keyword evidence="5" id="KW-0507">mRNA processing</keyword>
<feature type="region of interest" description="Disordered" evidence="9">
    <location>
        <begin position="118"/>
        <end position="139"/>
    </location>
</feature>
<evidence type="ECO:0000313" key="14">
    <source>
        <dbReference type="WBParaSite" id="MCU_001336-RA"/>
    </source>
</evidence>
<evidence type="ECO:0000256" key="3">
    <source>
        <dbReference type="ARBA" id="ARBA00008726"/>
    </source>
</evidence>
<evidence type="ECO:0000256" key="5">
    <source>
        <dbReference type="ARBA" id="ARBA00022664"/>
    </source>
</evidence>
<dbReference type="Pfam" id="PF13297">
    <property type="entry name" value="SDE2_2C"/>
    <property type="match status" value="1"/>
</dbReference>
<evidence type="ECO:0000256" key="2">
    <source>
        <dbReference type="ARBA" id="ARBA00004496"/>
    </source>
</evidence>
<evidence type="ECO:0000256" key="8">
    <source>
        <dbReference type="ARBA" id="ARBA00023306"/>
    </source>
</evidence>
<comment type="similarity">
    <text evidence="3">Belongs to the SDE2 family.</text>
</comment>